<dbReference type="GO" id="GO:0061689">
    <property type="term" value="C:tricellular tight junction"/>
    <property type="evidence" value="ECO:0007669"/>
    <property type="project" value="TreeGrafter"/>
</dbReference>
<keyword evidence="4" id="KW-1015">Disulfide bond</keyword>
<dbReference type="AlphaFoldDB" id="G5E363"/>
<evidence type="ECO:0000256" key="6">
    <source>
        <dbReference type="ARBA" id="ARBA00046288"/>
    </source>
</evidence>
<feature type="compositionally biased region" description="Basic and acidic residues" evidence="7">
    <location>
        <begin position="66"/>
        <end position="75"/>
    </location>
</feature>
<proteinExistence type="evidence at transcript level"/>
<dbReference type="GO" id="GO:1904274">
    <property type="term" value="P:tricellular tight junction assembly"/>
    <property type="evidence" value="ECO:0007669"/>
    <property type="project" value="TreeGrafter"/>
</dbReference>
<keyword evidence="5" id="KW-0393">Immunoglobulin domain</keyword>
<keyword evidence="3" id="KW-0472">Membrane</keyword>
<comment type="subcellular location">
    <subcellularLocation>
        <location evidence="6">Endomembrane system</location>
        <topology evidence="6">Single-pass type I membrane protein</topology>
    </subcellularLocation>
</comment>
<evidence type="ECO:0000256" key="4">
    <source>
        <dbReference type="ARBA" id="ARBA00023157"/>
    </source>
</evidence>
<evidence type="ECO:0000256" key="1">
    <source>
        <dbReference type="ARBA" id="ARBA00022692"/>
    </source>
</evidence>
<keyword evidence="9" id="KW-0675">Receptor</keyword>
<feature type="non-terminal residue" evidence="9">
    <location>
        <position position="100"/>
    </location>
</feature>
<evidence type="ECO:0000256" key="3">
    <source>
        <dbReference type="ARBA" id="ARBA00023136"/>
    </source>
</evidence>
<keyword evidence="1" id="KW-0812">Transmembrane</keyword>
<dbReference type="InterPro" id="IPR051874">
    <property type="entry name" value="Ig-like_domain-LISCH7"/>
</dbReference>
<dbReference type="GO" id="GO:0005886">
    <property type="term" value="C:plasma membrane"/>
    <property type="evidence" value="ECO:0007669"/>
    <property type="project" value="TreeGrafter"/>
</dbReference>
<evidence type="ECO:0000256" key="2">
    <source>
        <dbReference type="ARBA" id="ARBA00022989"/>
    </source>
</evidence>
<evidence type="ECO:0000256" key="7">
    <source>
        <dbReference type="SAM" id="MobiDB-lite"/>
    </source>
</evidence>
<keyword evidence="2" id="KW-1133">Transmembrane helix</keyword>
<dbReference type="Pfam" id="PF05624">
    <property type="entry name" value="LSR"/>
    <property type="match status" value="1"/>
</dbReference>
<dbReference type="GO" id="GO:0060856">
    <property type="term" value="P:establishment of blood-brain barrier"/>
    <property type="evidence" value="ECO:0007669"/>
    <property type="project" value="TreeGrafter"/>
</dbReference>
<dbReference type="EMBL" id="JP287827">
    <property type="protein sequence ID" value="AEQ17220.1"/>
    <property type="molecule type" value="mRNA"/>
</dbReference>
<name>G5E363_9PIPI</name>
<accession>G5E363</accession>
<evidence type="ECO:0000259" key="8">
    <source>
        <dbReference type="Pfam" id="PF05624"/>
    </source>
</evidence>
<dbReference type="PANTHER" id="PTHR15923">
    <property type="entry name" value="TRANSMEMBRANE AND IMMUNOGLOBULIN DOMAIN-CONTAINING PROTEIN"/>
    <property type="match status" value="1"/>
</dbReference>
<dbReference type="InterPro" id="IPR008664">
    <property type="entry name" value="LISCH7"/>
</dbReference>
<reference evidence="9" key="1">
    <citation type="submission" date="2011-09" db="EMBL/GenBank/DDBJ databases">
        <title>The odds of duplicate gene persistence after polyploidization.</title>
        <authorList>
            <person name="Chain F.J.J."/>
            <person name="Evans B.J."/>
            <person name="Dushoff J."/>
        </authorList>
    </citation>
    <scope>NUCLEOTIDE SEQUENCE</scope>
    <source>
        <tissue evidence="9">Liver</tissue>
    </source>
</reference>
<feature type="region of interest" description="Disordered" evidence="7">
    <location>
        <begin position="49"/>
        <end position="100"/>
    </location>
</feature>
<evidence type="ECO:0000313" key="9">
    <source>
        <dbReference type="EMBL" id="AEQ17220.1"/>
    </source>
</evidence>
<keyword evidence="9" id="KW-0449">Lipoprotein</keyword>
<dbReference type="PANTHER" id="PTHR15923:SF1">
    <property type="entry name" value="LIPOLYSIS-STIMULATED LIPOPROTEIN RECEPTOR"/>
    <property type="match status" value="1"/>
</dbReference>
<feature type="domain" description="LISCH7" evidence="8">
    <location>
        <begin position="16"/>
        <end position="33"/>
    </location>
</feature>
<protein>
    <submittedName>
        <fullName evidence="9">Putative lipolysis stimulated lipoprotein receptor</fullName>
    </submittedName>
</protein>
<dbReference type="GO" id="GO:0012505">
    <property type="term" value="C:endomembrane system"/>
    <property type="evidence" value="ECO:0007669"/>
    <property type="project" value="UniProtKB-SubCell"/>
</dbReference>
<feature type="non-terminal residue" evidence="9">
    <location>
        <position position="1"/>
    </location>
</feature>
<organism evidence="9">
    <name type="scientific">Pipa carvalhoi</name>
    <name type="common">Carvalho's Surinam toad</name>
    <dbReference type="NCBI Taxonomy" id="191480"/>
    <lineage>
        <taxon>Eukaryota</taxon>
        <taxon>Metazoa</taxon>
        <taxon>Chordata</taxon>
        <taxon>Craniata</taxon>
        <taxon>Vertebrata</taxon>
        <taxon>Euteleostomi</taxon>
        <taxon>Amphibia</taxon>
        <taxon>Batrachia</taxon>
        <taxon>Anura</taxon>
        <taxon>Pipoidea</taxon>
        <taxon>Pipidae</taxon>
        <taxon>Pipinae</taxon>
        <taxon>Pipa</taxon>
    </lineage>
</organism>
<sequence>QQNNPGFNPYVDCQDVGVCWCQCCPHSCCCYVRDQEYDDRFLEDVLRRKQKKAGSRDGLDNAGKNARSDGRRRDDDDFPPPPPPYSETESVSSRGKKLKR</sequence>
<evidence type="ECO:0000256" key="5">
    <source>
        <dbReference type="ARBA" id="ARBA00023319"/>
    </source>
</evidence>